<comment type="similarity">
    <text evidence="8">Belongs to the MobA family.</text>
</comment>
<feature type="binding site" evidence="8">
    <location>
        <begin position="13"/>
        <end position="15"/>
    </location>
    <ligand>
        <name>GTP</name>
        <dbReference type="ChEBI" id="CHEBI:37565"/>
    </ligand>
</feature>
<keyword evidence="2 8" id="KW-0808">Transferase</keyword>
<dbReference type="Pfam" id="PF12804">
    <property type="entry name" value="NTP_transf_3"/>
    <property type="match status" value="1"/>
</dbReference>
<comment type="caution">
    <text evidence="8">Lacks conserved residue(s) required for the propagation of feature annotation.</text>
</comment>
<comment type="function">
    <text evidence="8">Transfers a GMP moiety from GTP to Mo-molybdopterin (Mo-MPT) cofactor (Moco or molybdenum cofactor) to form Mo-molybdopterin guanine dinucleotide (Mo-MGD) cofactor.</text>
</comment>
<dbReference type="GO" id="GO:0061603">
    <property type="term" value="F:molybdenum cofactor guanylyltransferase activity"/>
    <property type="evidence" value="ECO:0007669"/>
    <property type="project" value="UniProtKB-EC"/>
</dbReference>
<keyword evidence="6 8" id="KW-0342">GTP-binding</keyword>
<dbReference type="InterPro" id="IPR025877">
    <property type="entry name" value="MobA-like_NTP_Trfase"/>
</dbReference>
<dbReference type="InterPro" id="IPR029044">
    <property type="entry name" value="Nucleotide-diphossugar_trans"/>
</dbReference>
<evidence type="ECO:0000256" key="4">
    <source>
        <dbReference type="ARBA" id="ARBA00022741"/>
    </source>
</evidence>
<protein>
    <recommendedName>
        <fullName evidence="8">Molybdenum cofactor guanylyltransferase</fullName>
        <shortName evidence="8">MoCo guanylyltransferase</shortName>
        <ecNumber evidence="8">2.7.7.77</ecNumber>
    </recommendedName>
    <alternativeName>
        <fullName evidence="8">GTP:molybdopterin guanylyltransferase</fullName>
    </alternativeName>
    <alternativeName>
        <fullName evidence="8">Mo-MPT guanylyltransferase</fullName>
    </alternativeName>
    <alternativeName>
        <fullName evidence="8">Molybdopterin guanylyltransferase</fullName>
    </alternativeName>
    <alternativeName>
        <fullName evidence="8">Molybdopterin-guanine dinucleotide synthase</fullName>
        <shortName evidence="8">MGD synthase</shortName>
    </alternativeName>
</protein>
<comment type="domain">
    <text evidence="8">The N-terminal domain determines nucleotide recognition and specific binding, while the C-terminal domain determines the specific binding to the target protein.</text>
</comment>
<accession>A0A1G5PL18</accession>
<keyword evidence="11" id="KW-1185">Reference proteome</keyword>
<evidence type="ECO:0000256" key="2">
    <source>
        <dbReference type="ARBA" id="ARBA00022679"/>
    </source>
</evidence>
<evidence type="ECO:0000256" key="1">
    <source>
        <dbReference type="ARBA" id="ARBA00022490"/>
    </source>
</evidence>
<evidence type="ECO:0000259" key="9">
    <source>
        <dbReference type="Pfam" id="PF12804"/>
    </source>
</evidence>
<dbReference type="EMBL" id="FMWD01000001">
    <property type="protein sequence ID" value="SCZ49871.1"/>
    <property type="molecule type" value="Genomic_DNA"/>
</dbReference>
<keyword evidence="5 8" id="KW-0460">Magnesium</keyword>
<proteinExistence type="inferred from homology"/>
<keyword evidence="1 8" id="KW-0963">Cytoplasm</keyword>
<reference evidence="10 11" key="1">
    <citation type="submission" date="2016-10" db="EMBL/GenBank/DDBJ databases">
        <authorList>
            <person name="de Groot N.N."/>
        </authorList>
    </citation>
    <scope>NUCLEOTIDE SEQUENCE [LARGE SCALE GENOMIC DNA]</scope>
    <source>
        <strain evidence="10 11">HLD2</strain>
    </source>
</reference>
<keyword evidence="3 8" id="KW-0479">Metal-binding</keyword>
<dbReference type="Proteomes" id="UP000199648">
    <property type="component" value="Unassembled WGS sequence"/>
</dbReference>
<dbReference type="InterPro" id="IPR013482">
    <property type="entry name" value="Molybde_CF_guanTrfase"/>
</dbReference>
<evidence type="ECO:0000313" key="10">
    <source>
        <dbReference type="EMBL" id="SCZ49871.1"/>
    </source>
</evidence>
<evidence type="ECO:0000256" key="8">
    <source>
        <dbReference type="HAMAP-Rule" id="MF_00316"/>
    </source>
</evidence>
<feature type="binding site" evidence="8">
    <location>
        <position position="102"/>
    </location>
    <ligand>
        <name>Mg(2+)</name>
        <dbReference type="ChEBI" id="CHEBI:18420"/>
    </ligand>
</feature>
<keyword evidence="7 8" id="KW-0501">Molybdenum cofactor biosynthesis</keyword>
<sequence length="201" mass="22201">MPPTAENITAIILAGGRGQRMGGQDKGLLPLAGRPLIAHVIERIRPQVGEIVISANRNHEHYSRFGYPVFADAAPDWPGPLAGLLAGFAVTDSEWVLTLPCDTPRLPQDLAARMISATMEADAEICTVQASGRIQAAFMLVSRRLEADLRDYIDAGGRRVQSWQEAHHRALAEYPEADRAFDNINTPEQLQQLERELKDNR</sequence>
<feature type="domain" description="MobA-like NTP transferase" evidence="9">
    <location>
        <begin position="10"/>
        <end position="163"/>
    </location>
</feature>
<dbReference type="AlphaFoldDB" id="A0A1G5PL18"/>
<dbReference type="STRING" id="415747.SAMN03097708_00283"/>
<dbReference type="GO" id="GO:0005525">
    <property type="term" value="F:GTP binding"/>
    <property type="evidence" value="ECO:0007669"/>
    <property type="project" value="UniProtKB-UniRule"/>
</dbReference>
<dbReference type="RefSeq" id="WP_092991831.1">
    <property type="nucleotide sequence ID" value="NZ_FMWD01000001.1"/>
</dbReference>
<dbReference type="EC" id="2.7.7.77" evidence="8"/>
<evidence type="ECO:0000256" key="7">
    <source>
        <dbReference type="ARBA" id="ARBA00023150"/>
    </source>
</evidence>
<dbReference type="GO" id="GO:0046872">
    <property type="term" value="F:metal ion binding"/>
    <property type="evidence" value="ECO:0007669"/>
    <property type="project" value="UniProtKB-KW"/>
</dbReference>
<dbReference type="CDD" id="cd02503">
    <property type="entry name" value="MobA"/>
    <property type="match status" value="1"/>
</dbReference>
<feature type="binding site" evidence="8">
    <location>
        <position position="102"/>
    </location>
    <ligand>
        <name>GTP</name>
        <dbReference type="ChEBI" id="CHEBI:37565"/>
    </ligand>
</feature>
<dbReference type="GO" id="GO:0005737">
    <property type="term" value="C:cytoplasm"/>
    <property type="evidence" value="ECO:0007669"/>
    <property type="project" value="UniProtKB-SubCell"/>
</dbReference>
<keyword evidence="4 8" id="KW-0547">Nucleotide-binding</keyword>
<comment type="subunit">
    <text evidence="8">Monomer.</text>
</comment>
<organism evidence="10 11">
    <name type="scientific">Thiohalomonas denitrificans</name>
    <dbReference type="NCBI Taxonomy" id="415747"/>
    <lineage>
        <taxon>Bacteria</taxon>
        <taxon>Pseudomonadati</taxon>
        <taxon>Pseudomonadota</taxon>
        <taxon>Gammaproteobacteria</taxon>
        <taxon>Thiohalomonadales</taxon>
        <taxon>Thiohalomonadaceae</taxon>
        <taxon>Thiohalomonas</taxon>
    </lineage>
</organism>
<name>A0A1G5PL18_9GAMM</name>
<evidence type="ECO:0000313" key="11">
    <source>
        <dbReference type="Proteomes" id="UP000199648"/>
    </source>
</evidence>
<feature type="binding site" evidence="8">
    <location>
        <position position="72"/>
    </location>
    <ligand>
        <name>GTP</name>
        <dbReference type="ChEBI" id="CHEBI:37565"/>
    </ligand>
</feature>
<dbReference type="SUPFAM" id="SSF53448">
    <property type="entry name" value="Nucleotide-diphospho-sugar transferases"/>
    <property type="match status" value="1"/>
</dbReference>
<evidence type="ECO:0000256" key="3">
    <source>
        <dbReference type="ARBA" id="ARBA00022723"/>
    </source>
</evidence>
<dbReference type="PANTHER" id="PTHR19136:SF81">
    <property type="entry name" value="MOLYBDENUM COFACTOR GUANYLYLTRANSFERASE"/>
    <property type="match status" value="1"/>
</dbReference>
<dbReference type="NCBIfam" id="TIGR02665">
    <property type="entry name" value="molyb_mobA"/>
    <property type="match status" value="1"/>
</dbReference>
<dbReference type="PANTHER" id="PTHR19136">
    <property type="entry name" value="MOLYBDENUM COFACTOR GUANYLYLTRANSFERASE"/>
    <property type="match status" value="1"/>
</dbReference>
<dbReference type="GO" id="GO:1902758">
    <property type="term" value="P:bis(molybdopterin guanine dinucleotide)molybdenum biosynthetic process"/>
    <property type="evidence" value="ECO:0007669"/>
    <property type="project" value="TreeGrafter"/>
</dbReference>
<dbReference type="Gene3D" id="3.90.550.10">
    <property type="entry name" value="Spore Coat Polysaccharide Biosynthesis Protein SpsA, Chain A"/>
    <property type="match status" value="1"/>
</dbReference>
<comment type="subcellular location">
    <subcellularLocation>
        <location evidence="8">Cytoplasm</location>
    </subcellularLocation>
</comment>
<dbReference type="OrthoDB" id="9788394at2"/>
<feature type="binding site" evidence="8">
    <location>
        <position position="26"/>
    </location>
    <ligand>
        <name>GTP</name>
        <dbReference type="ChEBI" id="CHEBI:37565"/>
    </ligand>
</feature>
<dbReference type="HAMAP" id="MF_00316">
    <property type="entry name" value="MobA"/>
    <property type="match status" value="1"/>
</dbReference>
<evidence type="ECO:0000256" key="5">
    <source>
        <dbReference type="ARBA" id="ARBA00022842"/>
    </source>
</evidence>
<comment type="catalytic activity">
    <reaction evidence="8">
        <text>Mo-molybdopterin + GTP + H(+) = Mo-molybdopterin guanine dinucleotide + diphosphate</text>
        <dbReference type="Rhea" id="RHEA:34243"/>
        <dbReference type="ChEBI" id="CHEBI:15378"/>
        <dbReference type="ChEBI" id="CHEBI:33019"/>
        <dbReference type="ChEBI" id="CHEBI:37565"/>
        <dbReference type="ChEBI" id="CHEBI:71302"/>
        <dbReference type="ChEBI" id="CHEBI:71310"/>
        <dbReference type="EC" id="2.7.7.77"/>
    </reaction>
</comment>
<comment type="cofactor">
    <cofactor evidence="8">
        <name>Mg(2+)</name>
        <dbReference type="ChEBI" id="CHEBI:18420"/>
    </cofactor>
</comment>
<evidence type="ECO:0000256" key="6">
    <source>
        <dbReference type="ARBA" id="ARBA00023134"/>
    </source>
</evidence>
<gene>
    <name evidence="8" type="primary">mobA</name>
    <name evidence="10" type="ORF">SAMN03097708_00283</name>
</gene>